<dbReference type="EMBL" id="CABIJS010000399">
    <property type="protein sequence ID" value="VUZ50840.1"/>
    <property type="molecule type" value="Genomic_DNA"/>
</dbReference>
<reference evidence="1 2" key="1">
    <citation type="submission" date="2019-07" db="EMBL/GenBank/DDBJ databases">
        <authorList>
            <person name="Jastrzebski P J."/>
            <person name="Paukszto L."/>
            <person name="Jastrzebski P J."/>
        </authorList>
    </citation>
    <scope>NUCLEOTIDE SEQUENCE [LARGE SCALE GENOMIC DNA]</scope>
    <source>
        <strain evidence="1 2">WMS-il1</strain>
    </source>
</reference>
<evidence type="ECO:0000313" key="1">
    <source>
        <dbReference type="EMBL" id="VUZ50840.1"/>
    </source>
</evidence>
<organism evidence="1 2">
    <name type="scientific">Hymenolepis diminuta</name>
    <name type="common">Rat tapeworm</name>
    <dbReference type="NCBI Taxonomy" id="6216"/>
    <lineage>
        <taxon>Eukaryota</taxon>
        <taxon>Metazoa</taxon>
        <taxon>Spiralia</taxon>
        <taxon>Lophotrochozoa</taxon>
        <taxon>Platyhelminthes</taxon>
        <taxon>Cestoda</taxon>
        <taxon>Eucestoda</taxon>
        <taxon>Cyclophyllidea</taxon>
        <taxon>Hymenolepididae</taxon>
        <taxon>Hymenolepis</taxon>
    </lineage>
</organism>
<keyword evidence="2" id="KW-1185">Reference proteome</keyword>
<protein>
    <submittedName>
        <fullName evidence="1">Uncharacterized protein</fullName>
    </submittedName>
</protein>
<name>A0A564YUK4_HYMDI</name>
<gene>
    <name evidence="1" type="ORF">WMSIL1_LOCUS9647</name>
</gene>
<dbReference type="AlphaFoldDB" id="A0A564YUK4"/>
<sequence length="103" mass="11956">MIQKRSLFLMNGFISAKDIFRKDLADIPEEKRVRLLLWPLKTAEHKKLNSYIRPKKLSTTSHIARNASVDTLKLEADHPLPCRKAIYQIENQLEEGQKAELKS</sequence>
<accession>A0A564YUK4</accession>
<evidence type="ECO:0000313" key="2">
    <source>
        <dbReference type="Proteomes" id="UP000321570"/>
    </source>
</evidence>
<dbReference type="Proteomes" id="UP000321570">
    <property type="component" value="Unassembled WGS sequence"/>
</dbReference>
<proteinExistence type="predicted"/>